<proteinExistence type="predicted"/>
<accession>A0ABC8KS32</accession>
<evidence type="ECO:0000313" key="3">
    <source>
        <dbReference type="Proteomes" id="UP001642260"/>
    </source>
</evidence>
<name>A0ABC8KS32_ERUVS</name>
<protein>
    <submittedName>
        <fullName evidence="2">Uncharacterized protein</fullName>
    </submittedName>
</protein>
<dbReference type="EMBL" id="CAKOAT010256821">
    <property type="protein sequence ID" value="CAH8358997.1"/>
    <property type="molecule type" value="Genomic_DNA"/>
</dbReference>
<feature type="region of interest" description="Disordered" evidence="1">
    <location>
        <begin position="18"/>
        <end position="50"/>
    </location>
</feature>
<gene>
    <name evidence="2" type="ORF">ERUC_LOCUS24753</name>
</gene>
<keyword evidence="3" id="KW-1185">Reference proteome</keyword>
<evidence type="ECO:0000256" key="1">
    <source>
        <dbReference type="SAM" id="MobiDB-lite"/>
    </source>
</evidence>
<dbReference type="Proteomes" id="UP001642260">
    <property type="component" value="Unassembled WGS sequence"/>
</dbReference>
<dbReference type="AlphaFoldDB" id="A0ABC8KS32"/>
<comment type="caution">
    <text evidence="2">The sequence shown here is derived from an EMBL/GenBank/DDBJ whole genome shotgun (WGS) entry which is preliminary data.</text>
</comment>
<sequence>SVDKNCEECRQEHIERDEAKEKKQNLSYSVKSAMRRKEQRNSSSSPTRSRDYACTTELLLLLEILNLMN</sequence>
<reference evidence="2 3" key="1">
    <citation type="submission" date="2022-03" db="EMBL/GenBank/DDBJ databases">
        <authorList>
            <person name="Macdonald S."/>
            <person name="Ahmed S."/>
            <person name="Newling K."/>
        </authorList>
    </citation>
    <scope>NUCLEOTIDE SEQUENCE [LARGE SCALE GENOMIC DNA]</scope>
</reference>
<evidence type="ECO:0000313" key="2">
    <source>
        <dbReference type="EMBL" id="CAH8358997.1"/>
    </source>
</evidence>
<organism evidence="2 3">
    <name type="scientific">Eruca vesicaria subsp. sativa</name>
    <name type="common">Garden rocket</name>
    <name type="synonym">Eruca sativa</name>
    <dbReference type="NCBI Taxonomy" id="29727"/>
    <lineage>
        <taxon>Eukaryota</taxon>
        <taxon>Viridiplantae</taxon>
        <taxon>Streptophyta</taxon>
        <taxon>Embryophyta</taxon>
        <taxon>Tracheophyta</taxon>
        <taxon>Spermatophyta</taxon>
        <taxon>Magnoliopsida</taxon>
        <taxon>eudicotyledons</taxon>
        <taxon>Gunneridae</taxon>
        <taxon>Pentapetalae</taxon>
        <taxon>rosids</taxon>
        <taxon>malvids</taxon>
        <taxon>Brassicales</taxon>
        <taxon>Brassicaceae</taxon>
        <taxon>Brassiceae</taxon>
        <taxon>Eruca</taxon>
    </lineage>
</organism>
<feature type="non-terminal residue" evidence="2">
    <location>
        <position position="1"/>
    </location>
</feature>